<comment type="caution">
    <text evidence="2">The sequence shown here is derived from an EMBL/GenBank/DDBJ whole genome shotgun (WGS) entry which is preliminary data.</text>
</comment>
<dbReference type="AlphaFoldDB" id="A0AAV4X7U1"/>
<evidence type="ECO:0000313" key="2">
    <source>
        <dbReference type="EMBL" id="GIY90031.1"/>
    </source>
</evidence>
<feature type="compositionally biased region" description="Polar residues" evidence="1">
    <location>
        <begin position="1"/>
        <end position="12"/>
    </location>
</feature>
<keyword evidence="3" id="KW-1185">Reference proteome</keyword>
<evidence type="ECO:0000256" key="1">
    <source>
        <dbReference type="SAM" id="MobiDB-lite"/>
    </source>
</evidence>
<dbReference type="EMBL" id="BPLR01017281">
    <property type="protein sequence ID" value="GIY90031.1"/>
    <property type="molecule type" value="Genomic_DNA"/>
</dbReference>
<accession>A0AAV4X7U1</accession>
<gene>
    <name evidence="2" type="ORF">CEXT_806041</name>
</gene>
<sequence>MMTACTTSISSTRAPAGQGRGRGGMADERPWCAWVHPKDECQAYVSIVVENKNKIQVFVVAYYSESSSVTIHDHMLLSSLAALRYSHCA</sequence>
<protein>
    <submittedName>
        <fullName evidence="2">Uncharacterized protein</fullName>
    </submittedName>
</protein>
<organism evidence="2 3">
    <name type="scientific">Caerostris extrusa</name>
    <name type="common">Bark spider</name>
    <name type="synonym">Caerostris bankana</name>
    <dbReference type="NCBI Taxonomy" id="172846"/>
    <lineage>
        <taxon>Eukaryota</taxon>
        <taxon>Metazoa</taxon>
        <taxon>Ecdysozoa</taxon>
        <taxon>Arthropoda</taxon>
        <taxon>Chelicerata</taxon>
        <taxon>Arachnida</taxon>
        <taxon>Araneae</taxon>
        <taxon>Araneomorphae</taxon>
        <taxon>Entelegynae</taxon>
        <taxon>Araneoidea</taxon>
        <taxon>Araneidae</taxon>
        <taxon>Caerostris</taxon>
    </lineage>
</organism>
<feature type="region of interest" description="Disordered" evidence="1">
    <location>
        <begin position="1"/>
        <end position="23"/>
    </location>
</feature>
<proteinExistence type="predicted"/>
<dbReference type="Proteomes" id="UP001054945">
    <property type="component" value="Unassembled WGS sequence"/>
</dbReference>
<name>A0AAV4X7U1_CAEEX</name>
<evidence type="ECO:0000313" key="3">
    <source>
        <dbReference type="Proteomes" id="UP001054945"/>
    </source>
</evidence>
<reference evidence="2 3" key="1">
    <citation type="submission" date="2021-06" db="EMBL/GenBank/DDBJ databases">
        <title>Caerostris extrusa draft genome.</title>
        <authorList>
            <person name="Kono N."/>
            <person name="Arakawa K."/>
        </authorList>
    </citation>
    <scope>NUCLEOTIDE SEQUENCE [LARGE SCALE GENOMIC DNA]</scope>
</reference>